<organism evidence="2 3">
    <name type="scientific">Apiospora saccharicola</name>
    <dbReference type="NCBI Taxonomy" id="335842"/>
    <lineage>
        <taxon>Eukaryota</taxon>
        <taxon>Fungi</taxon>
        <taxon>Dikarya</taxon>
        <taxon>Ascomycota</taxon>
        <taxon>Pezizomycotina</taxon>
        <taxon>Sordariomycetes</taxon>
        <taxon>Xylariomycetidae</taxon>
        <taxon>Amphisphaeriales</taxon>
        <taxon>Apiosporaceae</taxon>
        <taxon>Apiospora</taxon>
    </lineage>
</organism>
<protein>
    <recommendedName>
        <fullName evidence="1">2EXR domain-containing protein</fullName>
    </recommendedName>
</protein>
<dbReference type="EMBL" id="JAQQWM010000007">
    <property type="protein sequence ID" value="KAK8057239.1"/>
    <property type="molecule type" value="Genomic_DNA"/>
</dbReference>
<reference evidence="2 3" key="1">
    <citation type="submission" date="2023-01" db="EMBL/GenBank/DDBJ databases">
        <title>Analysis of 21 Apiospora genomes using comparative genomics revels a genus with tremendous synthesis potential of carbohydrate active enzymes and secondary metabolites.</title>
        <authorList>
            <person name="Sorensen T."/>
        </authorList>
    </citation>
    <scope>NUCLEOTIDE SEQUENCE [LARGE SCALE GENOMIC DNA]</scope>
    <source>
        <strain evidence="2 3">CBS 83171</strain>
    </source>
</reference>
<dbReference type="Proteomes" id="UP001446871">
    <property type="component" value="Unassembled WGS sequence"/>
</dbReference>
<sequence>MAEFSLFSDFAPEIRCMIWRHALEEESSNRMVLVHQDSLRIMPSKSLRSSLMLASHESRLCAKELYNIQIDVYAMPPLIVPEDDCYEAMCSRIWPNEDEDHDHKNWERMAYYCTEWDRFVLSPEFELVPEHESPCLGSMAPFWEEIRFDICLPHFTFDLQHEFLGPDSSCPWAEEHREGQWHHASGPLSPHVRHMIRKVVAVFDSQDVNRYNAARQHAYSGGQAAGYWRSDIFDAIEAYLLLRCEDAGSFIDDVFAEEFDKRILVE</sequence>
<evidence type="ECO:0000259" key="1">
    <source>
        <dbReference type="Pfam" id="PF20150"/>
    </source>
</evidence>
<feature type="domain" description="2EXR" evidence="1">
    <location>
        <begin position="4"/>
        <end position="70"/>
    </location>
</feature>
<dbReference type="InterPro" id="IPR045518">
    <property type="entry name" value="2EXR"/>
</dbReference>
<name>A0ABR1UEB2_9PEZI</name>
<evidence type="ECO:0000313" key="3">
    <source>
        <dbReference type="Proteomes" id="UP001446871"/>
    </source>
</evidence>
<keyword evidence="3" id="KW-1185">Reference proteome</keyword>
<gene>
    <name evidence="2" type="ORF">PG996_011176</name>
</gene>
<evidence type="ECO:0000313" key="2">
    <source>
        <dbReference type="EMBL" id="KAK8057239.1"/>
    </source>
</evidence>
<accession>A0ABR1UEB2</accession>
<proteinExistence type="predicted"/>
<dbReference type="Pfam" id="PF20150">
    <property type="entry name" value="2EXR"/>
    <property type="match status" value="1"/>
</dbReference>
<comment type="caution">
    <text evidence="2">The sequence shown here is derived from an EMBL/GenBank/DDBJ whole genome shotgun (WGS) entry which is preliminary data.</text>
</comment>